<protein>
    <submittedName>
        <fullName evidence="2">Sporulation protein YunB</fullName>
    </submittedName>
</protein>
<evidence type="ECO:0000313" key="2">
    <source>
        <dbReference type="EMBL" id="BAS28325.1"/>
    </source>
</evidence>
<keyword evidence="3" id="KW-1185">Reference proteome</keyword>
<dbReference type="Pfam" id="PF09560">
    <property type="entry name" value="Spore_YunB"/>
    <property type="match status" value="1"/>
</dbReference>
<dbReference type="Proteomes" id="UP000065807">
    <property type="component" value="Chromosome"/>
</dbReference>
<keyword evidence="1" id="KW-0472">Membrane</keyword>
<accession>A0A0K2SMJ1</accession>
<proteinExistence type="predicted"/>
<dbReference type="NCBIfam" id="TIGR02832">
    <property type="entry name" value="spo_yunB"/>
    <property type="match status" value="1"/>
</dbReference>
<dbReference type="AlphaFoldDB" id="A0A0K2SMJ1"/>
<dbReference type="OrthoDB" id="1649278at2"/>
<dbReference type="RefSeq" id="WP_068138509.1">
    <property type="nucleotide sequence ID" value="NZ_AP014924.1"/>
</dbReference>
<keyword evidence="1" id="KW-1133">Transmembrane helix</keyword>
<keyword evidence="1" id="KW-0812">Transmembrane</keyword>
<reference evidence="3" key="1">
    <citation type="submission" date="2015-07" db="EMBL/GenBank/DDBJ databases">
        <title>Complete genome sequence and phylogenetic analysis of Limnochorda pilosa.</title>
        <authorList>
            <person name="Watanabe M."/>
            <person name="Kojima H."/>
            <person name="Fukui M."/>
        </authorList>
    </citation>
    <scope>NUCLEOTIDE SEQUENCE [LARGE SCALE GENOMIC DNA]</scope>
    <source>
        <strain evidence="3">HC45</strain>
    </source>
</reference>
<dbReference type="STRING" id="1555112.LIP_2489"/>
<evidence type="ECO:0000256" key="1">
    <source>
        <dbReference type="SAM" id="Phobius"/>
    </source>
</evidence>
<gene>
    <name evidence="2" type="ORF">LIP_2489</name>
</gene>
<sequence>MEGGGGGPPRAPAGFRARAVLSLFVTALVLGGVIASWLVDRQLRGPIQAWSRSVVENLATGAVASAVRDHLASSISAARLSRPLYDAGGRLQGITYETGEINRIASEATLRIQEALQASTSARLPMPVGQVLGLDFLAALGPRLEVRVIPVGSVEAAPRAEFRQAGINQTLHRILLHVTLRMEVVVPFFPERVTVETEVPIAEQVVVGQVPLVYLNWSGDPLTLPGDGLRWGDPQKEAP</sequence>
<organism evidence="2 3">
    <name type="scientific">Limnochorda pilosa</name>
    <dbReference type="NCBI Taxonomy" id="1555112"/>
    <lineage>
        <taxon>Bacteria</taxon>
        <taxon>Bacillati</taxon>
        <taxon>Bacillota</taxon>
        <taxon>Limnochordia</taxon>
        <taxon>Limnochordales</taxon>
        <taxon>Limnochordaceae</taxon>
        <taxon>Limnochorda</taxon>
    </lineage>
</organism>
<evidence type="ECO:0000313" key="3">
    <source>
        <dbReference type="Proteomes" id="UP000065807"/>
    </source>
</evidence>
<reference evidence="3" key="2">
    <citation type="journal article" date="2016" name="Int. J. Syst. Evol. Microbiol.">
        <title>Complete genome sequence and cell structure of Limnochorda pilosa, a Gram-negative spore-former within the phylum Firmicutes.</title>
        <authorList>
            <person name="Watanabe M."/>
            <person name="Kojima H."/>
            <person name="Fukui M."/>
        </authorList>
    </citation>
    <scope>NUCLEOTIDE SEQUENCE [LARGE SCALE GENOMIC DNA]</scope>
    <source>
        <strain evidence="3">HC45</strain>
    </source>
</reference>
<dbReference type="PIRSF" id="PIRSF021383">
    <property type="entry name" value="YunB"/>
    <property type="match status" value="1"/>
</dbReference>
<dbReference type="KEGG" id="lpil:LIP_2489"/>
<dbReference type="InterPro" id="IPR014197">
    <property type="entry name" value="Sporulation_prot_YunB"/>
</dbReference>
<feature type="transmembrane region" description="Helical" evidence="1">
    <location>
        <begin position="20"/>
        <end position="39"/>
    </location>
</feature>
<name>A0A0K2SMJ1_LIMPI</name>
<dbReference type="EMBL" id="AP014924">
    <property type="protein sequence ID" value="BAS28325.1"/>
    <property type="molecule type" value="Genomic_DNA"/>
</dbReference>